<dbReference type="RefSeq" id="WP_104387536.1">
    <property type="nucleotide sequence ID" value="NZ_PGEM01000059.1"/>
</dbReference>
<reference evidence="4 5" key="1">
    <citation type="submission" date="2018-02" db="EMBL/GenBank/DDBJ databases">
        <title>Discovery of a pederin family compound in a non-symbiotic bloom-forming cyanobacterium.</title>
        <authorList>
            <person name="Kust A."/>
            <person name="Mares J."/>
            <person name="Jokela J."/>
            <person name="Urajova P."/>
            <person name="Hajek J."/>
            <person name="Saurav K."/>
            <person name="Voracova K."/>
            <person name="Fewer D.P."/>
            <person name="Haapaniemi E."/>
            <person name="Permi P."/>
            <person name="Rehakova K."/>
            <person name="Sivonen K."/>
            <person name="Hrouzek P."/>
        </authorList>
    </citation>
    <scope>NUCLEOTIDE SEQUENCE [LARGE SCALE GENOMIC DNA]</scope>
    <source>
        <strain evidence="4 5">CHARLIE-1</strain>
    </source>
</reference>
<comment type="caution">
    <text evidence="4">The sequence shown here is derived from an EMBL/GenBank/DDBJ whole genome shotgun (WGS) entry which is preliminary data.</text>
</comment>
<dbReference type="Gene3D" id="3.40.50.2000">
    <property type="entry name" value="Glycogen Phosphorylase B"/>
    <property type="match status" value="2"/>
</dbReference>
<dbReference type="Proteomes" id="UP000239589">
    <property type="component" value="Unassembled WGS sequence"/>
</dbReference>
<feature type="domain" description="Glycosyltransferase subfamily 4-like N-terminal" evidence="3">
    <location>
        <begin position="56"/>
        <end position="173"/>
    </location>
</feature>
<organism evidence="4 5">
    <name type="scientific">Cuspidothrix issatschenkoi CHARLIE-1</name>
    <dbReference type="NCBI Taxonomy" id="2052836"/>
    <lineage>
        <taxon>Bacteria</taxon>
        <taxon>Bacillati</taxon>
        <taxon>Cyanobacteriota</taxon>
        <taxon>Cyanophyceae</taxon>
        <taxon>Nostocales</taxon>
        <taxon>Aphanizomenonaceae</taxon>
        <taxon>Cuspidothrix</taxon>
    </lineage>
</organism>
<dbReference type="CDD" id="cd03809">
    <property type="entry name" value="GT4_MtfB-like"/>
    <property type="match status" value="1"/>
</dbReference>
<evidence type="ECO:0000313" key="5">
    <source>
        <dbReference type="Proteomes" id="UP000239589"/>
    </source>
</evidence>
<keyword evidence="5" id="KW-1185">Reference proteome</keyword>
<dbReference type="Pfam" id="PF13439">
    <property type="entry name" value="Glyco_transf_4"/>
    <property type="match status" value="1"/>
</dbReference>
<gene>
    <name evidence="4" type="ORF">CUN59_09025</name>
</gene>
<dbReference type="SUPFAM" id="SSF53756">
    <property type="entry name" value="UDP-Glycosyltransferase/glycogen phosphorylase"/>
    <property type="match status" value="1"/>
</dbReference>
<name>A0A2S6CVC3_9CYAN</name>
<dbReference type="InterPro" id="IPR028098">
    <property type="entry name" value="Glyco_trans_4-like_N"/>
</dbReference>
<accession>A0A2S6CVC3</accession>
<protein>
    <submittedName>
        <fullName evidence="4">Glycosyl transferase group 1</fullName>
    </submittedName>
</protein>
<dbReference type="EMBL" id="PGEM01000059">
    <property type="protein sequence ID" value="PPJ63641.1"/>
    <property type="molecule type" value="Genomic_DNA"/>
</dbReference>
<keyword evidence="1 4" id="KW-0808">Transferase</keyword>
<proteinExistence type="predicted"/>
<feature type="domain" description="Glycosyl transferase family 1" evidence="2">
    <location>
        <begin position="189"/>
        <end position="346"/>
    </location>
</feature>
<evidence type="ECO:0000256" key="1">
    <source>
        <dbReference type="ARBA" id="ARBA00022679"/>
    </source>
</evidence>
<dbReference type="PANTHER" id="PTHR46401:SF2">
    <property type="entry name" value="GLYCOSYLTRANSFERASE WBBK-RELATED"/>
    <property type="match status" value="1"/>
</dbReference>
<evidence type="ECO:0000259" key="3">
    <source>
        <dbReference type="Pfam" id="PF13439"/>
    </source>
</evidence>
<evidence type="ECO:0000313" key="4">
    <source>
        <dbReference type="EMBL" id="PPJ63641.1"/>
    </source>
</evidence>
<dbReference type="GO" id="GO:0016757">
    <property type="term" value="F:glycosyltransferase activity"/>
    <property type="evidence" value="ECO:0007669"/>
    <property type="project" value="InterPro"/>
</dbReference>
<evidence type="ECO:0000259" key="2">
    <source>
        <dbReference type="Pfam" id="PF00534"/>
    </source>
</evidence>
<dbReference type="OrthoDB" id="9797829at2"/>
<dbReference type="Pfam" id="PF00534">
    <property type="entry name" value="Glycos_transf_1"/>
    <property type="match status" value="1"/>
</dbReference>
<sequence>MRVIIVRRVPGSTHSLEVYADNLVAALKAVRPDWRITEVAPQPWNSKDKLWMSGIGLRKYYECFWRHPRAVSQQNADIFHVIDQSDAHIAYWLNRIAKSVVVTCHDLVHFVYPETLDDASRFPALSMASWRYSVQGMEKANHVIAVSSNTAHDVAQMLKISPKKITVIPNGVESIYRVLPPETVELLQQQYKPSVETICLLHVGGTLQRKNILTVLNVVERLRARGLSVCLWKTGGQFTREHKAFIHEHQLEPHITHFGNPDQKTLVHLYNAADVLLSPSLYEGFGLTILEAMASGTPVITSNVSSLPEVVGGAAITVNPMDVEAMVEAAQRIKQDPLYRQHLVDQGLLRARCFSWEKTAKQVAEIYENIAHQN</sequence>
<dbReference type="AlphaFoldDB" id="A0A2S6CVC3"/>
<dbReference type="PANTHER" id="PTHR46401">
    <property type="entry name" value="GLYCOSYLTRANSFERASE WBBK-RELATED"/>
    <property type="match status" value="1"/>
</dbReference>
<dbReference type="InterPro" id="IPR001296">
    <property type="entry name" value="Glyco_trans_1"/>
</dbReference>